<protein>
    <submittedName>
        <fullName evidence="1">Uncharacterized protein</fullName>
    </submittedName>
</protein>
<name>A0ABW1S5R0_9PROT</name>
<accession>A0ABW1S5R0</accession>
<dbReference type="RefSeq" id="WP_377375402.1">
    <property type="nucleotide sequence ID" value="NZ_JBHSSW010000003.1"/>
</dbReference>
<dbReference type="Proteomes" id="UP001596303">
    <property type="component" value="Unassembled WGS sequence"/>
</dbReference>
<dbReference type="EMBL" id="JBHSSW010000003">
    <property type="protein sequence ID" value="MFC6197000.1"/>
    <property type="molecule type" value="Genomic_DNA"/>
</dbReference>
<reference evidence="2" key="1">
    <citation type="journal article" date="2019" name="Int. J. Syst. Evol. Microbiol.">
        <title>The Global Catalogue of Microorganisms (GCM) 10K type strain sequencing project: providing services to taxonomists for standard genome sequencing and annotation.</title>
        <authorList>
            <consortium name="The Broad Institute Genomics Platform"/>
            <consortium name="The Broad Institute Genome Sequencing Center for Infectious Disease"/>
            <person name="Wu L."/>
            <person name="Ma J."/>
        </authorList>
    </citation>
    <scope>NUCLEOTIDE SEQUENCE [LARGE SCALE GENOMIC DNA]</scope>
    <source>
        <strain evidence="2">CGMCC-1.15741</strain>
    </source>
</reference>
<organism evidence="1 2">
    <name type="scientific">Ponticaulis profundi</name>
    <dbReference type="NCBI Taxonomy" id="2665222"/>
    <lineage>
        <taxon>Bacteria</taxon>
        <taxon>Pseudomonadati</taxon>
        <taxon>Pseudomonadota</taxon>
        <taxon>Alphaproteobacteria</taxon>
        <taxon>Hyphomonadales</taxon>
        <taxon>Hyphomonadaceae</taxon>
        <taxon>Ponticaulis</taxon>
    </lineage>
</organism>
<keyword evidence="2" id="KW-1185">Reference proteome</keyword>
<gene>
    <name evidence="1" type="ORF">ACFQDM_02875</name>
</gene>
<evidence type="ECO:0000313" key="1">
    <source>
        <dbReference type="EMBL" id="MFC6197000.1"/>
    </source>
</evidence>
<comment type="caution">
    <text evidence="1">The sequence shown here is derived from an EMBL/GenBank/DDBJ whole genome shotgun (WGS) entry which is preliminary data.</text>
</comment>
<sequence>MAEHRWERIILHCARCENEIRVTQANAFNPHKDFFLARTINFYLFKTESRFAFIGNCRLSFHGAPPSPIEPSLAAS</sequence>
<proteinExistence type="predicted"/>
<evidence type="ECO:0000313" key="2">
    <source>
        <dbReference type="Proteomes" id="UP001596303"/>
    </source>
</evidence>